<name>A0A923HZM8_9FIRM</name>
<dbReference type="AlphaFoldDB" id="A0A923HZM8"/>
<dbReference type="RefSeq" id="WP_148565835.1">
    <property type="nucleotide sequence ID" value="NZ_RXYA01000002.1"/>
</dbReference>
<accession>A0A923HZM8</accession>
<sequence>MKNLSRNSQSQSLVIEKGVRSLQKKISTNHQKIKAAAADKKRQGKRKTTAFDMLQLASYLWTMNDFGDSIIK</sequence>
<keyword evidence="2" id="KW-1185">Reference proteome</keyword>
<reference evidence="1" key="2">
    <citation type="submission" date="2020-10" db="EMBL/GenBank/DDBJ databases">
        <title>Comparative genomics of the Acetobacterium genus.</title>
        <authorList>
            <person name="Marshall C."/>
            <person name="May H."/>
            <person name="Norman S."/>
        </authorList>
    </citation>
    <scope>NUCLEOTIDE SEQUENCE</scope>
    <source>
        <strain evidence="1">DER-2019</strain>
    </source>
</reference>
<reference evidence="1" key="1">
    <citation type="submission" date="2019-10" db="EMBL/GenBank/DDBJ databases">
        <authorList>
            <person name="Ross D.E."/>
            <person name="Gulliver D."/>
        </authorList>
    </citation>
    <scope>NUCLEOTIDE SEQUENCE</scope>
    <source>
        <strain evidence="1">DER-2019</strain>
    </source>
</reference>
<dbReference type="Proteomes" id="UP000616595">
    <property type="component" value="Unassembled WGS sequence"/>
</dbReference>
<evidence type="ECO:0000313" key="2">
    <source>
        <dbReference type="Proteomes" id="UP000616595"/>
    </source>
</evidence>
<organism evidence="1 2">
    <name type="scientific">Acetobacterium paludosum</name>
    <dbReference type="NCBI Taxonomy" id="52693"/>
    <lineage>
        <taxon>Bacteria</taxon>
        <taxon>Bacillati</taxon>
        <taxon>Bacillota</taxon>
        <taxon>Clostridia</taxon>
        <taxon>Eubacteriales</taxon>
        <taxon>Eubacteriaceae</taxon>
        <taxon>Acetobacterium</taxon>
    </lineage>
</organism>
<gene>
    <name evidence="1" type="ORF">GH810_03955</name>
</gene>
<protein>
    <submittedName>
        <fullName evidence="1">Uncharacterized protein</fullName>
    </submittedName>
</protein>
<evidence type="ECO:0000313" key="1">
    <source>
        <dbReference type="EMBL" id="MBC3887458.1"/>
    </source>
</evidence>
<dbReference type="EMBL" id="WJBD01000003">
    <property type="protein sequence ID" value="MBC3887458.1"/>
    <property type="molecule type" value="Genomic_DNA"/>
</dbReference>
<proteinExistence type="predicted"/>
<comment type="caution">
    <text evidence="1">The sequence shown here is derived from an EMBL/GenBank/DDBJ whole genome shotgun (WGS) entry which is preliminary data.</text>
</comment>